<keyword evidence="7 11" id="KW-0472">Membrane</keyword>
<dbReference type="GO" id="GO:0009425">
    <property type="term" value="C:bacterial-type flagellum basal body"/>
    <property type="evidence" value="ECO:0007669"/>
    <property type="project" value="UniProtKB-SubCell"/>
</dbReference>
<dbReference type="PIRSF" id="PIRSF002888">
    <property type="entry name" value="FliM"/>
    <property type="match status" value="1"/>
</dbReference>
<protein>
    <recommendedName>
        <fullName evidence="2 10">Flagellar motor switch protein FliM</fullName>
    </recommendedName>
</protein>
<dbReference type="InterPro" id="IPR001689">
    <property type="entry name" value="Flag_FliM"/>
</dbReference>
<reference evidence="13 14" key="1">
    <citation type="submission" date="2016-03" db="EMBL/GenBank/DDBJ databases">
        <title>Genome sequencing of Devosia sp. S37.</title>
        <authorList>
            <person name="Mohd Nor M."/>
        </authorList>
    </citation>
    <scope>NUCLEOTIDE SEQUENCE [LARGE SCALE GENOMIC DNA]</scope>
    <source>
        <strain evidence="13 14">S37</strain>
    </source>
</reference>
<dbReference type="PANTHER" id="PTHR30034">
    <property type="entry name" value="FLAGELLAR MOTOR SWITCH PROTEIN FLIM"/>
    <property type="match status" value="1"/>
</dbReference>
<evidence type="ECO:0000256" key="5">
    <source>
        <dbReference type="ARBA" id="ARBA00022519"/>
    </source>
</evidence>
<comment type="function">
    <text evidence="9 11">FliM is one of three proteins (FliG, FliN, FliM) that forms the rotor-mounted switch complex (C ring), located at the base of the basal body. This complex interacts with the CheY and CheZ chemotaxis proteins, in addition to contacting components of the motor that determine the direction of flagellar rotation.</text>
</comment>
<dbReference type="GO" id="GO:0003774">
    <property type="term" value="F:cytoskeletal motor activity"/>
    <property type="evidence" value="ECO:0007669"/>
    <property type="project" value="InterPro"/>
</dbReference>
<evidence type="ECO:0000259" key="12">
    <source>
        <dbReference type="Pfam" id="PF01052"/>
    </source>
</evidence>
<dbReference type="Proteomes" id="UP000078389">
    <property type="component" value="Unassembled WGS sequence"/>
</dbReference>
<dbReference type="Pfam" id="PF01052">
    <property type="entry name" value="FliMN_C"/>
    <property type="match status" value="1"/>
</dbReference>
<keyword evidence="14" id="KW-1185">Reference proteome</keyword>
<dbReference type="NCBIfam" id="TIGR01397">
    <property type="entry name" value="fliM_switch"/>
    <property type="match status" value="1"/>
</dbReference>
<evidence type="ECO:0000256" key="6">
    <source>
        <dbReference type="ARBA" id="ARBA00022779"/>
    </source>
</evidence>
<evidence type="ECO:0000256" key="1">
    <source>
        <dbReference type="ARBA" id="ARBA00011049"/>
    </source>
</evidence>
<dbReference type="GO" id="GO:0005886">
    <property type="term" value="C:plasma membrane"/>
    <property type="evidence" value="ECO:0007669"/>
    <property type="project" value="UniProtKB-SubCell"/>
</dbReference>
<name>A0A178I169_9HYPH</name>
<keyword evidence="5 11" id="KW-0997">Cell inner membrane</keyword>
<dbReference type="PANTHER" id="PTHR30034:SF3">
    <property type="entry name" value="FLAGELLAR MOTOR SWITCH PROTEIN FLIM"/>
    <property type="match status" value="1"/>
</dbReference>
<keyword evidence="13" id="KW-0966">Cell projection</keyword>
<dbReference type="STRING" id="1770058.A3840_05265"/>
<dbReference type="AlphaFoldDB" id="A0A178I169"/>
<feature type="domain" description="Flagellar motor switch protein FliN-like C-terminal" evidence="12">
    <location>
        <begin position="301"/>
        <end position="371"/>
    </location>
</feature>
<evidence type="ECO:0000313" key="13">
    <source>
        <dbReference type="EMBL" id="OAM78739.1"/>
    </source>
</evidence>
<evidence type="ECO:0000256" key="10">
    <source>
        <dbReference type="NCBIfam" id="TIGR01397"/>
    </source>
</evidence>
<dbReference type="InterPro" id="IPR001543">
    <property type="entry name" value="FliN-like_C"/>
</dbReference>
<dbReference type="Pfam" id="PF02154">
    <property type="entry name" value="FliM"/>
    <property type="match status" value="1"/>
</dbReference>
<keyword evidence="13" id="KW-0282">Flagellum</keyword>
<dbReference type="SUPFAM" id="SSF103039">
    <property type="entry name" value="CheC-like"/>
    <property type="match status" value="1"/>
</dbReference>
<dbReference type="SUPFAM" id="SSF101801">
    <property type="entry name" value="Surface presentation of antigens (SPOA)"/>
    <property type="match status" value="1"/>
</dbReference>
<dbReference type="PRINTS" id="PR00955">
    <property type="entry name" value="FLGMOTORFLIM"/>
</dbReference>
<evidence type="ECO:0000256" key="9">
    <source>
        <dbReference type="ARBA" id="ARBA00025044"/>
    </source>
</evidence>
<evidence type="ECO:0000256" key="3">
    <source>
        <dbReference type="ARBA" id="ARBA00022475"/>
    </source>
</evidence>
<keyword evidence="6 11" id="KW-0283">Flagellar rotation</keyword>
<sequence>MAGPSDQDKLSEDWGLEGLDIAAPDEAAMSEEERAAAAAAEWAAMLEGGDGGEDGGPDRVLNQDEIDSLLGFDASAAGNVELSGVQALINSALVSYERLPMLEIVFDRLVRLATTSLRNFTSDNVEVTMDSISSVRFGDYLNSIPLPAILSVIKAEEWENYGLLTVDSNLIYSMIDVLLGGRRVGGNIRVEGRPYTTIEMALARRMIEVILDDTHRAFEPVTQINFKLERMETNPRFAAISRPGNAAILIELRIEMDDRGGKIEILLPYATIEPIREQLLQMFMGEKFGRDPIWEGHLATEIYQADVEIEAVLHEQDLPLSKVLNLQPGQTLMFERAPTDPIRLRCGDVELTEAIMGHIGKNVSVRVTRPLNPPKVTMAAFEAIDETMEGR</sequence>
<evidence type="ECO:0000256" key="2">
    <source>
        <dbReference type="ARBA" id="ARBA00021898"/>
    </source>
</evidence>
<dbReference type="InterPro" id="IPR036429">
    <property type="entry name" value="SpoA-like_sf"/>
</dbReference>
<evidence type="ECO:0000256" key="7">
    <source>
        <dbReference type="ARBA" id="ARBA00023136"/>
    </source>
</evidence>
<dbReference type="EMBL" id="LVVY01000067">
    <property type="protein sequence ID" value="OAM78739.1"/>
    <property type="molecule type" value="Genomic_DNA"/>
</dbReference>
<keyword evidence="13" id="KW-0969">Cilium</keyword>
<dbReference type="InterPro" id="IPR028976">
    <property type="entry name" value="CheC-like_sf"/>
</dbReference>
<dbReference type="Gene3D" id="3.40.1550.10">
    <property type="entry name" value="CheC-like"/>
    <property type="match status" value="1"/>
</dbReference>
<dbReference type="OrthoDB" id="9806941at2"/>
<evidence type="ECO:0000313" key="14">
    <source>
        <dbReference type="Proteomes" id="UP000078389"/>
    </source>
</evidence>
<evidence type="ECO:0000256" key="8">
    <source>
        <dbReference type="ARBA" id="ARBA00023143"/>
    </source>
</evidence>
<keyword evidence="8 11" id="KW-0975">Bacterial flagellum</keyword>
<comment type="similarity">
    <text evidence="1 11">Belongs to the FliM family.</text>
</comment>
<dbReference type="GO" id="GO:0071978">
    <property type="term" value="P:bacterial-type flagellum-dependent swarming motility"/>
    <property type="evidence" value="ECO:0007669"/>
    <property type="project" value="TreeGrafter"/>
</dbReference>
<dbReference type="Gene3D" id="2.30.330.10">
    <property type="entry name" value="SpoA-like"/>
    <property type="match status" value="1"/>
</dbReference>
<organism evidence="13 14">
    <name type="scientific">Devosia elaeis</name>
    <dbReference type="NCBI Taxonomy" id="1770058"/>
    <lineage>
        <taxon>Bacteria</taxon>
        <taxon>Pseudomonadati</taxon>
        <taxon>Pseudomonadota</taxon>
        <taxon>Alphaproteobacteria</taxon>
        <taxon>Hyphomicrobiales</taxon>
        <taxon>Devosiaceae</taxon>
        <taxon>Devosia</taxon>
    </lineage>
</organism>
<dbReference type="CDD" id="cd17908">
    <property type="entry name" value="FliM"/>
    <property type="match status" value="1"/>
</dbReference>
<comment type="subcellular location">
    <subcellularLocation>
        <location evidence="11">Cell inner membrane</location>
        <topology evidence="11">Peripheral membrane protein</topology>
    </subcellularLocation>
    <subcellularLocation>
        <location evidence="11">Bacterial flagellum basal body</location>
    </subcellularLocation>
</comment>
<accession>A0A178I169</accession>
<gene>
    <name evidence="13" type="primary">fliM</name>
    <name evidence="13" type="ORF">A3840_05265</name>
</gene>
<comment type="caution">
    <text evidence="13">The sequence shown here is derived from an EMBL/GenBank/DDBJ whole genome shotgun (WGS) entry which is preliminary data.</text>
</comment>
<keyword evidence="3 11" id="KW-1003">Cell membrane</keyword>
<evidence type="ECO:0000256" key="4">
    <source>
        <dbReference type="ARBA" id="ARBA00022500"/>
    </source>
</evidence>
<dbReference type="GO" id="GO:0050918">
    <property type="term" value="P:positive chemotaxis"/>
    <property type="evidence" value="ECO:0007669"/>
    <property type="project" value="TreeGrafter"/>
</dbReference>
<dbReference type="RefSeq" id="WP_067452965.1">
    <property type="nucleotide sequence ID" value="NZ_LVVY01000067.1"/>
</dbReference>
<proteinExistence type="inferred from homology"/>
<evidence type="ECO:0000256" key="11">
    <source>
        <dbReference type="PIRNR" id="PIRNR002888"/>
    </source>
</evidence>
<keyword evidence="4 11" id="KW-0145">Chemotaxis</keyword>